<keyword evidence="4" id="KW-1185">Reference proteome</keyword>
<evidence type="ECO:0000313" key="3">
    <source>
        <dbReference type="EMBL" id="RBP12943.1"/>
    </source>
</evidence>
<accession>A0A366FE42</accession>
<dbReference type="SMART" id="SM00922">
    <property type="entry name" value="MR_MLE"/>
    <property type="match status" value="1"/>
</dbReference>
<organism evidence="3 4">
    <name type="scientific">Roseiarcus fermentans</name>
    <dbReference type="NCBI Taxonomy" id="1473586"/>
    <lineage>
        <taxon>Bacteria</taxon>
        <taxon>Pseudomonadati</taxon>
        <taxon>Pseudomonadota</taxon>
        <taxon>Alphaproteobacteria</taxon>
        <taxon>Hyphomicrobiales</taxon>
        <taxon>Roseiarcaceae</taxon>
        <taxon>Roseiarcus</taxon>
    </lineage>
</organism>
<dbReference type="PANTHER" id="PTHR48080:SF2">
    <property type="entry name" value="D-GALACTONATE DEHYDRATASE"/>
    <property type="match status" value="1"/>
</dbReference>
<dbReference type="Pfam" id="PF02746">
    <property type="entry name" value="MR_MLE_N"/>
    <property type="match status" value="1"/>
</dbReference>
<dbReference type="InterPro" id="IPR029065">
    <property type="entry name" value="Enolase_C-like"/>
</dbReference>
<evidence type="ECO:0000259" key="2">
    <source>
        <dbReference type="SMART" id="SM00922"/>
    </source>
</evidence>
<dbReference type="InterPro" id="IPR013342">
    <property type="entry name" value="Mandelate_racemase_C"/>
</dbReference>
<comment type="caution">
    <text evidence="3">The sequence shown here is derived from an EMBL/GenBank/DDBJ whole genome shotgun (WGS) entry which is preliminary data.</text>
</comment>
<dbReference type="InterPro" id="IPR034593">
    <property type="entry name" value="DgoD-like"/>
</dbReference>
<dbReference type="SUPFAM" id="SSF51604">
    <property type="entry name" value="Enolase C-terminal domain-like"/>
    <property type="match status" value="1"/>
</dbReference>
<protein>
    <submittedName>
        <fullName evidence="3">L-alanine-DL-glutamate epimerase-like enolase superfamily enzyme</fullName>
    </submittedName>
</protein>
<dbReference type="EMBL" id="QNRK01000013">
    <property type="protein sequence ID" value="RBP12943.1"/>
    <property type="molecule type" value="Genomic_DNA"/>
</dbReference>
<dbReference type="RefSeq" id="WP_113889773.1">
    <property type="nucleotide sequence ID" value="NZ_QNRK01000013.1"/>
</dbReference>
<dbReference type="OrthoDB" id="9802699at2"/>
<proteinExistence type="predicted"/>
<evidence type="ECO:0000256" key="1">
    <source>
        <dbReference type="ARBA" id="ARBA00023239"/>
    </source>
</evidence>
<dbReference type="Pfam" id="PF13378">
    <property type="entry name" value="MR_MLE_C"/>
    <property type="match status" value="1"/>
</dbReference>
<gene>
    <name evidence="3" type="ORF">DFR50_113135</name>
</gene>
<dbReference type="SUPFAM" id="SSF54826">
    <property type="entry name" value="Enolase N-terminal domain-like"/>
    <property type="match status" value="1"/>
</dbReference>
<dbReference type="Proteomes" id="UP000253529">
    <property type="component" value="Unassembled WGS sequence"/>
</dbReference>
<dbReference type="InterPro" id="IPR029017">
    <property type="entry name" value="Enolase-like_N"/>
</dbReference>
<keyword evidence="1" id="KW-0456">Lyase</keyword>
<dbReference type="Gene3D" id="3.20.20.120">
    <property type="entry name" value="Enolase-like C-terminal domain"/>
    <property type="match status" value="1"/>
</dbReference>
<feature type="domain" description="Mandelate racemase/muconate lactonizing enzyme C-terminal" evidence="2">
    <location>
        <begin position="150"/>
        <end position="259"/>
    </location>
</feature>
<sequence length="403" mass="44028">MKIADLKTFVVGNPPPAFGGRYFVFLTLRTACGVEGVGEVYAASFAPEAIVPMIRDVFERHVLGSDPFRIEALWRNVYARGYTGRPDASLMGVLSGIEMALWDIVGKAVEKPVYELLGGKVHERLRSYTYLYPDEPGSHAYSDSPVYSTPEAAAERALKYLAQGFTAVKFDPAGPYSAFDPRQPSLERLELAEAFCKTLREAVGTRCDLLFGTHGQFTVSGALRLARRIEPYEPLWFEEPTPPEAPEEMAKVAAQCRMPIATGERLTTKYEFARVLATGAASILQPNLGRVGGVLEAKKIAAMAEAHYAQIAPHLYCGPVVGAANVQLAACIPNFLILESIERFDGFHARILKKPIRWEDGFVIPPTEPGLGVELDEAVADAHPWQGSALHLMPRTAPVAAPD</sequence>
<evidence type="ECO:0000313" key="4">
    <source>
        <dbReference type="Proteomes" id="UP000253529"/>
    </source>
</evidence>
<dbReference type="InterPro" id="IPR036849">
    <property type="entry name" value="Enolase-like_C_sf"/>
</dbReference>
<dbReference type="InterPro" id="IPR013341">
    <property type="entry name" value="Mandelate_racemase_N_dom"/>
</dbReference>
<reference evidence="3 4" key="1">
    <citation type="submission" date="2018-06" db="EMBL/GenBank/DDBJ databases">
        <title>Genomic Encyclopedia of Type Strains, Phase IV (KMG-IV): sequencing the most valuable type-strain genomes for metagenomic binning, comparative biology and taxonomic classification.</title>
        <authorList>
            <person name="Goeker M."/>
        </authorList>
    </citation>
    <scope>NUCLEOTIDE SEQUENCE [LARGE SCALE GENOMIC DNA]</scope>
    <source>
        <strain evidence="3 4">DSM 24875</strain>
    </source>
</reference>
<dbReference type="CDD" id="cd03316">
    <property type="entry name" value="MR_like"/>
    <property type="match status" value="1"/>
</dbReference>
<dbReference type="AlphaFoldDB" id="A0A366FE42"/>
<dbReference type="Gene3D" id="3.30.390.10">
    <property type="entry name" value="Enolase-like, N-terminal domain"/>
    <property type="match status" value="1"/>
</dbReference>
<dbReference type="PANTHER" id="PTHR48080">
    <property type="entry name" value="D-GALACTONATE DEHYDRATASE-RELATED"/>
    <property type="match status" value="1"/>
</dbReference>
<name>A0A366FE42_9HYPH</name>
<dbReference type="GO" id="GO:0016829">
    <property type="term" value="F:lyase activity"/>
    <property type="evidence" value="ECO:0007669"/>
    <property type="project" value="UniProtKB-KW"/>
</dbReference>